<dbReference type="PROSITE" id="PS51354">
    <property type="entry name" value="GLUTAREDOXIN_2"/>
    <property type="match status" value="1"/>
</dbReference>
<comment type="function">
    <text evidence="1">Has a glutathione-disulfide oxidoreductase activity in the presence of NADPH and glutathione reductase. Reduces low molecular weight disulfides and proteins.</text>
</comment>
<accession>A0A2A3ENB2</accession>
<dbReference type="PROSITE" id="PS00195">
    <property type="entry name" value="GLUTAREDOXIN_1"/>
    <property type="match status" value="1"/>
</dbReference>
<evidence type="ECO:0000256" key="1">
    <source>
        <dbReference type="ARBA" id="ARBA00002549"/>
    </source>
</evidence>
<dbReference type="InterPro" id="IPR036249">
    <property type="entry name" value="Thioredoxin-like_sf"/>
</dbReference>
<comment type="subunit">
    <text evidence="9">Monomer; active form. Homodimer; inactive form. The homodimer is probably linked by 1 2Fe-2S cluster.</text>
</comment>
<reference evidence="12 13" key="1">
    <citation type="submission" date="2014-07" db="EMBL/GenBank/DDBJ databases">
        <title>Genomic and transcriptomic analysis on Apis cerana provide comprehensive insights into honey bee biology.</title>
        <authorList>
            <person name="Diao Q."/>
            <person name="Sun L."/>
            <person name="Zheng H."/>
            <person name="Zheng H."/>
            <person name="Xu S."/>
            <person name="Wang S."/>
            <person name="Zeng Z."/>
            <person name="Hu F."/>
            <person name="Su S."/>
            <person name="Wu J."/>
        </authorList>
    </citation>
    <scope>NUCLEOTIDE SEQUENCE [LARGE SCALE GENOMIC DNA]</scope>
    <source>
        <tissue evidence="12">Pupae without intestine</tissue>
    </source>
</reference>
<organism evidence="12 13">
    <name type="scientific">Apis cerana cerana</name>
    <name type="common">Oriental honeybee</name>
    <dbReference type="NCBI Taxonomy" id="94128"/>
    <lineage>
        <taxon>Eukaryota</taxon>
        <taxon>Metazoa</taxon>
        <taxon>Ecdysozoa</taxon>
        <taxon>Arthropoda</taxon>
        <taxon>Hexapoda</taxon>
        <taxon>Insecta</taxon>
        <taxon>Pterygota</taxon>
        <taxon>Neoptera</taxon>
        <taxon>Endopterygota</taxon>
        <taxon>Hymenoptera</taxon>
        <taxon>Apocrita</taxon>
        <taxon>Aculeata</taxon>
        <taxon>Apoidea</taxon>
        <taxon>Anthophila</taxon>
        <taxon>Apidae</taxon>
        <taxon>Apis</taxon>
    </lineage>
</organism>
<evidence type="ECO:0000256" key="5">
    <source>
        <dbReference type="ARBA" id="ARBA00023157"/>
    </source>
</evidence>
<dbReference type="GO" id="GO:0034599">
    <property type="term" value="P:cellular response to oxidative stress"/>
    <property type="evidence" value="ECO:0007669"/>
    <property type="project" value="TreeGrafter"/>
</dbReference>
<dbReference type="STRING" id="94128.A0A2A3ENB2"/>
<dbReference type="PRINTS" id="PR00160">
    <property type="entry name" value="GLUTAREDOXIN"/>
</dbReference>
<dbReference type="NCBIfam" id="TIGR02180">
    <property type="entry name" value="GRX_euk"/>
    <property type="match status" value="1"/>
</dbReference>
<dbReference type="CDD" id="cd03419">
    <property type="entry name" value="GRX_GRXh_1_2_like"/>
    <property type="match status" value="1"/>
</dbReference>
<dbReference type="InterPro" id="IPR002109">
    <property type="entry name" value="Glutaredoxin"/>
</dbReference>
<evidence type="ECO:0000256" key="2">
    <source>
        <dbReference type="ARBA" id="ARBA00007787"/>
    </source>
</evidence>
<evidence type="ECO:0000259" key="11">
    <source>
        <dbReference type="Pfam" id="PF00462"/>
    </source>
</evidence>
<dbReference type="Pfam" id="PF00462">
    <property type="entry name" value="Glutaredoxin"/>
    <property type="match status" value="1"/>
</dbReference>
<dbReference type="Proteomes" id="UP000242457">
    <property type="component" value="Unassembled WGS sequence"/>
</dbReference>
<keyword evidence="5" id="KW-1015">Disulfide bond</keyword>
<dbReference type="InterPro" id="IPR011899">
    <property type="entry name" value="Glutaredoxin_euk/vir"/>
</dbReference>
<dbReference type="InterPro" id="IPR011767">
    <property type="entry name" value="GLR_AS"/>
</dbReference>
<evidence type="ECO:0000256" key="9">
    <source>
        <dbReference type="ARBA" id="ARBA00038558"/>
    </source>
</evidence>
<evidence type="ECO:0000256" key="10">
    <source>
        <dbReference type="ARBA" id="ARBA00039819"/>
    </source>
</evidence>
<evidence type="ECO:0000256" key="8">
    <source>
        <dbReference type="ARBA" id="ARBA00037470"/>
    </source>
</evidence>
<dbReference type="GO" id="GO:0015038">
    <property type="term" value="F:glutathione disulfide oxidoreductase activity"/>
    <property type="evidence" value="ECO:0007669"/>
    <property type="project" value="TreeGrafter"/>
</dbReference>
<feature type="domain" description="Glutaredoxin" evidence="11">
    <location>
        <begin position="60"/>
        <end position="120"/>
    </location>
</feature>
<keyword evidence="13" id="KW-1185">Reference proteome</keyword>
<dbReference type="FunFam" id="3.40.30.10:FF:000026">
    <property type="entry name" value="Glutaredoxin 2"/>
    <property type="match status" value="1"/>
</dbReference>
<evidence type="ECO:0000256" key="6">
    <source>
        <dbReference type="ARBA" id="ARBA00023206"/>
    </source>
</evidence>
<comment type="function">
    <text evidence="8">Glutathione-dependent oxidoreductase that facilitates the maintenance of mitochondrial redox homeostasis upon induction of apoptosis by oxidative stress. Involved in response to hydrogen peroxide and regulation of apoptosis caused by oxidative stress. Acts as a very efficient catalyst of monothiol reactions because of its high affinity for protein glutathione-mixed disulfides. Can receive electrons not only from glutathione (GSH), but also from thioredoxin reductase supporting both monothiol and dithiol reactions. Efficiently catalyzes both glutathionylation and deglutathionylation of mitochondrial complex I, which in turn regulates the superoxide production by the complex. Overexpression decreases the susceptibility to apoptosis and prevents loss of cardiolipin and cytochrome c release.</text>
</comment>
<sequence length="141" mass="15908">MHRISLDFMNDMSKIILKSSLAYVVDKKNYVTAIFIFSTEENAMPTTKEEVNQLIASHSIVIFSKTSCPFCKMAKQVFHNLQKEYTAIELNERNDGDEIQSILGEMTGARTVPRVFVNGVCLGGGTDVKKLYETGELQKMF</sequence>
<keyword evidence="6" id="KW-0318">Glutathionylation</keyword>
<protein>
    <recommendedName>
        <fullName evidence="10">Glutaredoxin-2, mitochondrial</fullName>
    </recommendedName>
</protein>
<dbReference type="EMBL" id="KZ288204">
    <property type="protein sequence ID" value="PBC33207.1"/>
    <property type="molecule type" value="Genomic_DNA"/>
</dbReference>
<evidence type="ECO:0000313" key="12">
    <source>
        <dbReference type="EMBL" id="PBC33207.1"/>
    </source>
</evidence>
<proteinExistence type="inferred from homology"/>
<gene>
    <name evidence="12" type="ORF">APICC_04606</name>
</gene>
<evidence type="ECO:0000313" key="13">
    <source>
        <dbReference type="Proteomes" id="UP000242457"/>
    </source>
</evidence>
<dbReference type="PANTHER" id="PTHR45694:SF5">
    <property type="entry name" value="GLUTAREDOXIN 2"/>
    <property type="match status" value="1"/>
</dbReference>
<comment type="similarity">
    <text evidence="2">Belongs to the glutaredoxin family.</text>
</comment>
<name>A0A2A3ENB2_APICC</name>
<dbReference type="OrthoDB" id="418495at2759"/>
<dbReference type="GO" id="GO:0005737">
    <property type="term" value="C:cytoplasm"/>
    <property type="evidence" value="ECO:0007669"/>
    <property type="project" value="TreeGrafter"/>
</dbReference>
<keyword evidence="7" id="KW-0676">Redox-active center</keyword>
<dbReference type="SUPFAM" id="SSF52833">
    <property type="entry name" value="Thioredoxin-like"/>
    <property type="match status" value="1"/>
</dbReference>
<dbReference type="InterPro" id="IPR014025">
    <property type="entry name" value="Glutaredoxin_subgr"/>
</dbReference>
<evidence type="ECO:0000256" key="3">
    <source>
        <dbReference type="ARBA" id="ARBA00022448"/>
    </source>
</evidence>
<evidence type="ECO:0000256" key="4">
    <source>
        <dbReference type="ARBA" id="ARBA00022982"/>
    </source>
</evidence>
<keyword evidence="4" id="KW-0249">Electron transport</keyword>
<keyword evidence="3" id="KW-0813">Transport</keyword>
<dbReference type="AlphaFoldDB" id="A0A2A3ENB2"/>
<dbReference type="PANTHER" id="PTHR45694">
    <property type="entry name" value="GLUTAREDOXIN 2"/>
    <property type="match status" value="1"/>
</dbReference>
<dbReference type="Gene3D" id="3.40.30.10">
    <property type="entry name" value="Glutaredoxin"/>
    <property type="match status" value="1"/>
</dbReference>
<evidence type="ECO:0000256" key="7">
    <source>
        <dbReference type="ARBA" id="ARBA00023284"/>
    </source>
</evidence>